<gene>
    <name evidence="2" type="ORF">H8698_01225</name>
</gene>
<dbReference type="AlphaFoldDB" id="A0A926HTJ8"/>
<dbReference type="InterPro" id="IPR045525">
    <property type="entry name" value="DUF6472"/>
</dbReference>
<protein>
    <recommendedName>
        <fullName evidence="1">DUF6472 domain-containing protein</fullName>
    </recommendedName>
</protein>
<name>A0A926HTJ8_9FIRM</name>
<keyword evidence="3" id="KW-1185">Reference proteome</keyword>
<evidence type="ECO:0000313" key="2">
    <source>
        <dbReference type="EMBL" id="MBC8539597.1"/>
    </source>
</evidence>
<dbReference type="EMBL" id="JACRSU010000001">
    <property type="protein sequence ID" value="MBC8539597.1"/>
    <property type="molecule type" value="Genomic_DNA"/>
</dbReference>
<evidence type="ECO:0000259" key="1">
    <source>
        <dbReference type="Pfam" id="PF20076"/>
    </source>
</evidence>
<reference evidence="2" key="1">
    <citation type="submission" date="2020-08" db="EMBL/GenBank/DDBJ databases">
        <title>Genome public.</title>
        <authorList>
            <person name="Liu C."/>
            <person name="Sun Q."/>
        </authorList>
    </citation>
    <scope>NUCLEOTIDE SEQUENCE</scope>
    <source>
        <strain evidence="2">H8</strain>
    </source>
</reference>
<dbReference type="Pfam" id="PF20076">
    <property type="entry name" value="DUF6472"/>
    <property type="match status" value="1"/>
</dbReference>
<feature type="domain" description="DUF6472" evidence="1">
    <location>
        <begin position="9"/>
        <end position="63"/>
    </location>
</feature>
<accession>A0A926HTJ8</accession>
<sequence>MGGTAMDDTLCENCMNFTYDEDSEDYACCRDLDEDEMLVLLSSRYQKCPYFRFGDDYTIVKKQN</sequence>
<organism evidence="2 3">
    <name type="scientific">Congzhengia minquanensis</name>
    <dbReference type="NCBI Taxonomy" id="2763657"/>
    <lineage>
        <taxon>Bacteria</taxon>
        <taxon>Bacillati</taxon>
        <taxon>Bacillota</taxon>
        <taxon>Clostridia</taxon>
        <taxon>Eubacteriales</taxon>
        <taxon>Oscillospiraceae</taxon>
        <taxon>Congzhengia</taxon>
    </lineage>
</organism>
<comment type="caution">
    <text evidence="2">The sequence shown here is derived from an EMBL/GenBank/DDBJ whole genome shotgun (WGS) entry which is preliminary data.</text>
</comment>
<proteinExistence type="predicted"/>
<evidence type="ECO:0000313" key="3">
    <source>
        <dbReference type="Proteomes" id="UP000611762"/>
    </source>
</evidence>
<dbReference type="Proteomes" id="UP000611762">
    <property type="component" value="Unassembled WGS sequence"/>
</dbReference>